<dbReference type="Proteomes" id="UP000182235">
    <property type="component" value="Unassembled WGS sequence"/>
</dbReference>
<sequence length="129" mass="14197">MADELWPGLGLLHGFHSNRRFVVNEHIGQKSLADFLLRDKFPKLVSLDDRPINQGLIVQPDASGVRPGVLLEMTPGSKAKDPPAIFPTFVGSASSIQGTPARCNMHLTRIVQWEKPVHEISGSHRTKSP</sequence>
<evidence type="ECO:0000313" key="2">
    <source>
        <dbReference type="Proteomes" id="UP000182235"/>
    </source>
</evidence>
<dbReference type="EMBL" id="LGRN01000074">
    <property type="protein sequence ID" value="OJD17244.1"/>
    <property type="molecule type" value="Genomic_DNA"/>
</dbReference>
<proteinExistence type="predicted"/>
<reference evidence="1 2" key="1">
    <citation type="submission" date="2015-07" db="EMBL/GenBank/DDBJ databases">
        <title>Emmonsia species relationships and genome sequence.</title>
        <authorList>
            <consortium name="The Broad Institute Genomics Platform"/>
            <person name="Cuomo C.A."/>
            <person name="Munoz J.F."/>
            <person name="Imamovic A."/>
            <person name="Priest M.E."/>
            <person name="Young S."/>
            <person name="Clay O.K."/>
            <person name="McEwen J.G."/>
        </authorList>
    </citation>
    <scope>NUCLEOTIDE SEQUENCE [LARGE SCALE GENOMIC DNA]</scope>
    <source>
        <strain evidence="1 2">UAMH 9510</strain>
    </source>
</reference>
<evidence type="ECO:0000313" key="1">
    <source>
        <dbReference type="EMBL" id="OJD17244.1"/>
    </source>
</evidence>
<protein>
    <submittedName>
        <fullName evidence="1">Uncharacterized protein</fullName>
    </submittedName>
</protein>
<name>A0A1J9QN01_9EURO</name>
<gene>
    <name evidence="1" type="ORF">AJ78_02626</name>
</gene>
<dbReference type="VEuPathDB" id="FungiDB:AJ78_02626"/>
<accession>A0A1J9QN01</accession>
<keyword evidence="2" id="KW-1185">Reference proteome</keyword>
<comment type="caution">
    <text evidence="1">The sequence shown here is derived from an EMBL/GenBank/DDBJ whole genome shotgun (WGS) entry which is preliminary data.</text>
</comment>
<dbReference type="AlphaFoldDB" id="A0A1J9QN01"/>
<organism evidence="1 2">
    <name type="scientific">Emergomyces pasteurianus Ep9510</name>
    <dbReference type="NCBI Taxonomy" id="1447872"/>
    <lineage>
        <taxon>Eukaryota</taxon>
        <taxon>Fungi</taxon>
        <taxon>Dikarya</taxon>
        <taxon>Ascomycota</taxon>
        <taxon>Pezizomycotina</taxon>
        <taxon>Eurotiomycetes</taxon>
        <taxon>Eurotiomycetidae</taxon>
        <taxon>Onygenales</taxon>
        <taxon>Ajellomycetaceae</taxon>
        <taxon>Emergomyces</taxon>
    </lineage>
</organism>